<feature type="short sequence motif" description="HXTX 2" evidence="2">
    <location>
        <begin position="119"/>
        <end position="122"/>
    </location>
</feature>
<keyword evidence="4" id="KW-1185">Reference proteome</keyword>
<keyword evidence="1 2" id="KW-0378">Hydrolase</keyword>
<dbReference type="InterPro" id="IPR004175">
    <property type="entry name" value="RNA_CPDase"/>
</dbReference>
<dbReference type="Pfam" id="PF13563">
    <property type="entry name" value="2_5_RNA_ligase2"/>
    <property type="match status" value="1"/>
</dbReference>
<evidence type="ECO:0000313" key="3">
    <source>
        <dbReference type="EMBL" id="SEN42026.1"/>
    </source>
</evidence>
<protein>
    <recommendedName>
        <fullName evidence="2">RNA 2',3'-cyclic phosphodiesterase</fullName>
        <shortName evidence="2">RNA 2',3'-CPDase</shortName>
        <ecNumber evidence="2">3.1.4.58</ecNumber>
    </recommendedName>
</protein>
<organism evidence="3 4">
    <name type="scientific">Palleronia pelagia</name>
    <dbReference type="NCBI Taxonomy" id="387096"/>
    <lineage>
        <taxon>Bacteria</taxon>
        <taxon>Pseudomonadati</taxon>
        <taxon>Pseudomonadota</taxon>
        <taxon>Alphaproteobacteria</taxon>
        <taxon>Rhodobacterales</taxon>
        <taxon>Roseobacteraceae</taxon>
        <taxon>Palleronia</taxon>
    </lineage>
</organism>
<comment type="function">
    <text evidence="2">Hydrolyzes RNA 2',3'-cyclic phosphodiester to an RNA 2'-phosphomonoester.</text>
</comment>
<dbReference type="GO" id="GO:0004113">
    <property type="term" value="F:2',3'-cyclic-nucleotide 3'-phosphodiesterase activity"/>
    <property type="evidence" value="ECO:0007669"/>
    <property type="project" value="InterPro"/>
</dbReference>
<dbReference type="NCBIfam" id="TIGR02258">
    <property type="entry name" value="2_5_ligase"/>
    <property type="match status" value="1"/>
</dbReference>
<dbReference type="SUPFAM" id="SSF55144">
    <property type="entry name" value="LigT-like"/>
    <property type="match status" value="1"/>
</dbReference>
<sequence length="180" mass="19504">MRIFVALDLPDDLTAALGRVQDKLIVGRPVDEDDFHLTLAFVPKVSIPQLDDLALDLEMLVPPPVALRVTELDMFGAAHPRSLHAVVAPDPALLALQSKVATLVRRAGIDLPHRKFVPHITLARFPSTMAPEDHARLGRFLSAHGGFTHPPVPAAGLTLYQSTLRDDGPVYDALQSHALG</sequence>
<evidence type="ECO:0000313" key="4">
    <source>
        <dbReference type="Proteomes" id="UP000199372"/>
    </source>
</evidence>
<evidence type="ECO:0000256" key="2">
    <source>
        <dbReference type="HAMAP-Rule" id="MF_01940"/>
    </source>
</evidence>
<accession>A0A1H8GDB5</accession>
<proteinExistence type="inferred from homology"/>
<keyword evidence="3" id="KW-0436">Ligase</keyword>
<feature type="active site" description="Proton acceptor" evidence="2">
    <location>
        <position position="119"/>
    </location>
</feature>
<feature type="short sequence motif" description="HXTX 1" evidence="2">
    <location>
        <begin position="36"/>
        <end position="39"/>
    </location>
</feature>
<dbReference type="EC" id="3.1.4.58" evidence="2"/>
<dbReference type="GO" id="GO:0008664">
    <property type="term" value="F:RNA 2',3'-cyclic 3'-phosphodiesterase activity"/>
    <property type="evidence" value="ECO:0007669"/>
    <property type="project" value="UniProtKB-EC"/>
</dbReference>
<feature type="active site" description="Proton donor" evidence="2">
    <location>
        <position position="36"/>
    </location>
</feature>
<dbReference type="PANTHER" id="PTHR35561:SF1">
    <property type="entry name" value="RNA 2',3'-CYCLIC PHOSPHODIESTERASE"/>
    <property type="match status" value="1"/>
</dbReference>
<comment type="catalytic activity">
    <reaction evidence="2">
        <text>a 3'-end 2',3'-cyclophospho-ribonucleotide-RNA + H2O = a 3'-end 2'-phospho-ribonucleotide-RNA + H(+)</text>
        <dbReference type="Rhea" id="RHEA:11828"/>
        <dbReference type="Rhea" id="RHEA-COMP:10464"/>
        <dbReference type="Rhea" id="RHEA-COMP:17353"/>
        <dbReference type="ChEBI" id="CHEBI:15377"/>
        <dbReference type="ChEBI" id="CHEBI:15378"/>
        <dbReference type="ChEBI" id="CHEBI:83064"/>
        <dbReference type="ChEBI" id="CHEBI:173113"/>
        <dbReference type="EC" id="3.1.4.58"/>
    </reaction>
</comment>
<dbReference type="Proteomes" id="UP000199372">
    <property type="component" value="Unassembled WGS sequence"/>
</dbReference>
<dbReference type="GO" id="GO:0016874">
    <property type="term" value="F:ligase activity"/>
    <property type="evidence" value="ECO:0007669"/>
    <property type="project" value="UniProtKB-KW"/>
</dbReference>
<reference evidence="4" key="1">
    <citation type="submission" date="2016-10" db="EMBL/GenBank/DDBJ databases">
        <authorList>
            <person name="Varghese N."/>
            <person name="Submissions S."/>
        </authorList>
    </citation>
    <scope>NUCLEOTIDE SEQUENCE [LARGE SCALE GENOMIC DNA]</scope>
    <source>
        <strain evidence="4">DSM 26893</strain>
    </source>
</reference>
<dbReference type="RefSeq" id="WP_091845295.1">
    <property type="nucleotide sequence ID" value="NZ_FOCM01000004.1"/>
</dbReference>
<dbReference type="Gene3D" id="3.90.1140.10">
    <property type="entry name" value="Cyclic phosphodiesterase"/>
    <property type="match status" value="1"/>
</dbReference>
<dbReference type="EMBL" id="FOCM01000004">
    <property type="protein sequence ID" value="SEN42026.1"/>
    <property type="molecule type" value="Genomic_DNA"/>
</dbReference>
<comment type="similarity">
    <text evidence="2">Belongs to the 2H phosphoesterase superfamily. ThpR family.</text>
</comment>
<evidence type="ECO:0000256" key="1">
    <source>
        <dbReference type="ARBA" id="ARBA00022801"/>
    </source>
</evidence>
<dbReference type="AlphaFoldDB" id="A0A1H8GDB5"/>
<dbReference type="HAMAP" id="MF_01940">
    <property type="entry name" value="RNA_CPDase"/>
    <property type="match status" value="1"/>
</dbReference>
<gene>
    <name evidence="3" type="ORF">SAMN04488011_10437</name>
</gene>
<dbReference type="OrthoDB" id="9793819at2"/>
<dbReference type="PANTHER" id="PTHR35561">
    <property type="entry name" value="RNA 2',3'-CYCLIC PHOSPHODIESTERASE"/>
    <property type="match status" value="1"/>
</dbReference>
<name>A0A1H8GDB5_9RHOB</name>
<dbReference type="InterPro" id="IPR009097">
    <property type="entry name" value="Cyclic_Pdiesterase"/>
</dbReference>